<keyword evidence="1" id="KW-0614">Plasmid</keyword>
<keyword evidence="2" id="KW-1185">Reference proteome</keyword>
<protein>
    <submittedName>
        <fullName evidence="1">Uncharacterized protein</fullName>
    </submittedName>
</protein>
<evidence type="ECO:0000313" key="2">
    <source>
        <dbReference type="Proteomes" id="UP000317835"/>
    </source>
</evidence>
<organism evidence="1 2">
    <name type="scientific">Tautonia plasticadhaerens</name>
    <dbReference type="NCBI Taxonomy" id="2527974"/>
    <lineage>
        <taxon>Bacteria</taxon>
        <taxon>Pseudomonadati</taxon>
        <taxon>Planctomycetota</taxon>
        <taxon>Planctomycetia</taxon>
        <taxon>Isosphaerales</taxon>
        <taxon>Isosphaeraceae</taxon>
        <taxon>Tautonia</taxon>
    </lineage>
</organism>
<dbReference type="Proteomes" id="UP000317835">
    <property type="component" value="Plasmid pElP_1"/>
</dbReference>
<evidence type="ECO:0000313" key="1">
    <source>
        <dbReference type="EMBL" id="QDV39202.1"/>
    </source>
</evidence>
<reference evidence="1 2" key="1">
    <citation type="submission" date="2019-02" db="EMBL/GenBank/DDBJ databases">
        <title>Deep-cultivation of Planctomycetes and their phenomic and genomic characterization uncovers novel biology.</title>
        <authorList>
            <person name="Wiegand S."/>
            <person name="Jogler M."/>
            <person name="Boedeker C."/>
            <person name="Pinto D."/>
            <person name="Vollmers J."/>
            <person name="Rivas-Marin E."/>
            <person name="Kohn T."/>
            <person name="Peeters S.H."/>
            <person name="Heuer A."/>
            <person name="Rast P."/>
            <person name="Oberbeckmann S."/>
            <person name="Bunk B."/>
            <person name="Jeske O."/>
            <person name="Meyerdierks A."/>
            <person name="Storesund J.E."/>
            <person name="Kallscheuer N."/>
            <person name="Luecker S."/>
            <person name="Lage O.M."/>
            <person name="Pohl T."/>
            <person name="Merkel B.J."/>
            <person name="Hornburger P."/>
            <person name="Mueller R.-W."/>
            <person name="Bruemmer F."/>
            <person name="Labrenz M."/>
            <person name="Spormann A.M."/>
            <person name="Op den Camp H."/>
            <person name="Overmann J."/>
            <person name="Amann R."/>
            <person name="Jetten M.S.M."/>
            <person name="Mascher T."/>
            <person name="Medema M.H."/>
            <person name="Devos D.P."/>
            <person name="Kaster A.-K."/>
            <person name="Ovreas L."/>
            <person name="Rohde M."/>
            <person name="Galperin M.Y."/>
            <person name="Jogler C."/>
        </authorList>
    </citation>
    <scope>NUCLEOTIDE SEQUENCE [LARGE SCALE GENOMIC DNA]</scope>
    <source>
        <strain evidence="1 2">ElP</strain>
        <plasmid evidence="2">pelp_1</plasmid>
    </source>
</reference>
<gene>
    <name evidence="1" type="ORF">ElP_71660</name>
</gene>
<proteinExistence type="predicted"/>
<geneLocation type="plasmid" evidence="2">
    <name>pelp_1</name>
</geneLocation>
<dbReference type="KEGG" id="tpla:ElP_71660"/>
<dbReference type="AlphaFoldDB" id="A0A518HEE2"/>
<sequence>MVLLRCPSWADPVAWSCGATPPGVGDVAEQVAREEARSNVWPISWAMAVIRSIRPAGRSEASRHDGSANQREPRVLLWADAAELDRLRRLRAYRRTWTDETYPKELTTPR</sequence>
<name>A0A518HEE2_9BACT</name>
<dbReference type="EMBL" id="CP036427">
    <property type="protein sequence ID" value="QDV39202.1"/>
    <property type="molecule type" value="Genomic_DNA"/>
</dbReference>
<accession>A0A518HEE2</accession>